<dbReference type="PANTHER" id="PTHR32494:SF5">
    <property type="entry name" value="ALLANTOATE AMIDOHYDROLASE"/>
    <property type="match status" value="1"/>
</dbReference>
<dbReference type="PIRSF" id="PIRSF001235">
    <property type="entry name" value="Amidase_carbamoylase"/>
    <property type="match status" value="1"/>
</dbReference>
<dbReference type="CDD" id="cd03884">
    <property type="entry name" value="M20_bAS"/>
    <property type="match status" value="1"/>
</dbReference>
<evidence type="ECO:0000313" key="6">
    <source>
        <dbReference type="Proteomes" id="UP000646745"/>
    </source>
</evidence>
<dbReference type="InterPro" id="IPR010158">
    <property type="entry name" value="Amidase_Cbmase"/>
</dbReference>
<dbReference type="SUPFAM" id="SSF55031">
    <property type="entry name" value="Bacterial exopeptidase dimerisation domain"/>
    <property type="match status" value="1"/>
</dbReference>
<dbReference type="RefSeq" id="WP_189444254.1">
    <property type="nucleotide sequence ID" value="NZ_BMZI01000003.1"/>
</dbReference>
<dbReference type="PANTHER" id="PTHR32494">
    <property type="entry name" value="ALLANTOATE DEIMINASE-RELATED"/>
    <property type="match status" value="1"/>
</dbReference>
<dbReference type="InterPro" id="IPR002933">
    <property type="entry name" value="Peptidase_M20"/>
</dbReference>
<dbReference type="InterPro" id="IPR036264">
    <property type="entry name" value="Bact_exopeptidase_dim_dom"/>
</dbReference>
<evidence type="ECO:0000256" key="1">
    <source>
        <dbReference type="ARBA" id="ARBA00006153"/>
    </source>
</evidence>
<dbReference type="Pfam" id="PF07687">
    <property type="entry name" value="M20_dimer"/>
    <property type="match status" value="1"/>
</dbReference>
<evidence type="ECO:0000259" key="4">
    <source>
        <dbReference type="Pfam" id="PF07687"/>
    </source>
</evidence>
<dbReference type="EMBL" id="BMZI01000003">
    <property type="protein sequence ID" value="GHB18827.1"/>
    <property type="molecule type" value="Genomic_DNA"/>
</dbReference>
<dbReference type="Pfam" id="PF01546">
    <property type="entry name" value="Peptidase_M20"/>
    <property type="match status" value="1"/>
</dbReference>
<evidence type="ECO:0000256" key="2">
    <source>
        <dbReference type="ARBA" id="ARBA00022801"/>
    </source>
</evidence>
<comment type="caution">
    <text evidence="5">The sequence shown here is derived from an EMBL/GenBank/DDBJ whole genome shotgun (WGS) entry which is preliminary data.</text>
</comment>
<proteinExistence type="inferred from homology"/>
<reference evidence="6" key="1">
    <citation type="journal article" date="2019" name="Int. J. Syst. Evol. Microbiol.">
        <title>The Global Catalogue of Microorganisms (GCM) 10K type strain sequencing project: providing services to taxonomists for standard genome sequencing and annotation.</title>
        <authorList>
            <consortium name="The Broad Institute Genomics Platform"/>
            <consortium name="The Broad Institute Genome Sequencing Center for Infectious Disease"/>
            <person name="Wu L."/>
            <person name="Ma J."/>
        </authorList>
    </citation>
    <scope>NUCLEOTIDE SEQUENCE [LARGE SCALE GENOMIC DNA]</scope>
    <source>
        <strain evidence="6">KCTC 32998</strain>
    </source>
</reference>
<dbReference type="NCBIfam" id="NF006771">
    <property type="entry name" value="PRK09290.1-5"/>
    <property type="match status" value="1"/>
</dbReference>
<comment type="similarity">
    <text evidence="1">Belongs to the peptidase M20 family.</text>
</comment>
<dbReference type="NCBIfam" id="NF006769">
    <property type="entry name" value="PRK09290.1-3"/>
    <property type="match status" value="1"/>
</dbReference>
<protein>
    <submittedName>
        <fullName evidence="5">Zn-dependent hydrolase</fullName>
    </submittedName>
</protein>
<sequence length="441" mass="46298">MGTVNETSTTETGATQTTSSGAALAASVTVDGDRLWRRLMALAEIGATPKGGCDRQALTELDRQGRELLTRWCEAQGLSVRFDAIGNLFARRTGADDSADPIVIGSHIDTQPTGGKFDGCFGTLAALEVIQTLNDSNIRTARPLELVAWTNEEGCRFSPCMMGSGVFTGKLTLADAHSRTDTKGVTAGEALEAIGYVGVDADCPRRFAGYLEAHIEQGPILEDEGKTIGVVTGALGLKWFDVTVTGMAAHSGSTPMHLRHNALLGATRIVETVECIAQAHQPDGRGTVGAFQVSPNSRNVIPGEVSLSVDFRHSEGRELAAMVAAFERGLEAIAAESGLEIGSRITADYPPQHFDTTCIDAVRRGATAQGYSHRDIVSGAGHDAVFVSDVAPAAMIFIPCEKGISHNEAEYATPEDVSAGANVLLRAALELAGVSSTEEGA</sequence>
<accession>A0ABQ3E2E1</accession>
<keyword evidence="2 5" id="KW-0378">Hydrolase</keyword>
<dbReference type="GO" id="GO:0016787">
    <property type="term" value="F:hydrolase activity"/>
    <property type="evidence" value="ECO:0007669"/>
    <property type="project" value="UniProtKB-KW"/>
</dbReference>
<dbReference type="SUPFAM" id="SSF53187">
    <property type="entry name" value="Zn-dependent exopeptidases"/>
    <property type="match status" value="1"/>
</dbReference>
<dbReference type="Proteomes" id="UP000646745">
    <property type="component" value="Unassembled WGS sequence"/>
</dbReference>
<organism evidence="5 6">
    <name type="scientific">Salinicola rhizosphaerae</name>
    <dbReference type="NCBI Taxonomy" id="1443141"/>
    <lineage>
        <taxon>Bacteria</taxon>
        <taxon>Pseudomonadati</taxon>
        <taxon>Pseudomonadota</taxon>
        <taxon>Gammaproteobacteria</taxon>
        <taxon>Oceanospirillales</taxon>
        <taxon>Halomonadaceae</taxon>
        <taxon>Salinicola</taxon>
    </lineage>
</organism>
<evidence type="ECO:0000256" key="3">
    <source>
        <dbReference type="SAM" id="MobiDB-lite"/>
    </source>
</evidence>
<keyword evidence="6" id="KW-1185">Reference proteome</keyword>
<feature type="region of interest" description="Disordered" evidence="3">
    <location>
        <begin position="1"/>
        <end position="21"/>
    </location>
</feature>
<dbReference type="InterPro" id="IPR011650">
    <property type="entry name" value="Peptidase_M20_dimer"/>
</dbReference>
<dbReference type="Gene3D" id="3.30.70.360">
    <property type="match status" value="1"/>
</dbReference>
<feature type="domain" description="Peptidase M20 dimerisation" evidence="4">
    <location>
        <begin position="234"/>
        <end position="335"/>
    </location>
</feature>
<dbReference type="Gene3D" id="3.40.630.10">
    <property type="entry name" value="Zn peptidases"/>
    <property type="match status" value="1"/>
</dbReference>
<evidence type="ECO:0000313" key="5">
    <source>
        <dbReference type="EMBL" id="GHB18827.1"/>
    </source>
</evidence>
<dbReference type="NCBIfam" id="TIGR01879">
    <property type="entry name" value="hydantase"/>
    <property type="match status" value="1"/>
</dbReference>
<gene>
    <name evidence="5" type="ORF">GCM10009038_17360</name>
</gene>
<name>A0ABQ3E2E1_9GAMM</name>